<organism evidence="4">
    <name type="scientific">Lotus japonicus</name>
    <name type="common">Lotus corniculatus var. japonicus</name>
    <dbReference type="NCBI Taxonomy" id="34305"/>
    <lineage>
        <taxon>Eukaryota</taxon>
        <taxon>Viridiplantae</taxon>
        <taxon>Streptophyta</taxon>
        <taxon>Embryophyta</taxon>
        <taxon>Tracheophyta</taxon>
        <taxon>Spermatophyta</taxon>
        <taxon>Magnoliopsida</taxon>
        <taxon>eudicotyledons</taxon>
        <taxon>Gunneridae</taxon>
        <taxon>Pentapetalae</taxon>
        <taxon>rosids</taxon>
        <taxon>fabids</taxon>
        <taxon>Fabales</taxon>
        <taxon>Fabaceae</taxon>
        <taxon>Papilionoideae</taxon>
        <taxon>50 kb inversion clade</taxon>
        <taxon>NPAAA clade</taxon>
        <taxon>Hologalegina</taxon>
        <taxon>robinioid clade</taxon>
        <taxon>Loteae</taxon>
        <taxon>Lotus</taxon>
    </lineage>
</organism>
<dbReference type="GO" id="GO:0009611">
    <property type="term" value="P:response to wounding"/>
    <property type="evidence" value="ECO:0007669"/>
    <property type="project" value="UniProtKB-UniRule"/>
</dbReference>
<comment type="similarity">
    <text evidence="1 2">Belongs to the TIFY/JAZ family.</text>
</comment>
<keyword evidence="2" id="KW-1184">Jasmonic acid signaling pathway</keyword>
<evidence type="ECO:0000256" key="2">
    <source>
        <dbReference type="RuleBase" id="RU369065"/>
    </source>
</evidence>
<dbReference type="PANTHER" id="PTHR33077">
    <property type="entry name" value="PROTEIN TIFY 4A-RELATED-RELATED"/>
    <property type="match status" value="1"/>
</dbReference>
<dbReference type="AlphaFoldDB" id="I3SS60"/>
<reference evidence="4" key="1">
    <citation type="submission" date="2012-05" db="EMBL/GenBank/DDBJ databases">
        <authorList>
            <person name="Krishnakumar V."/>
            <person name="Cheung F."/>
            <person name="Xiao Y."/>
            <person name="Chan A."/>
            <person name="Moskal W.A."/>
            <person name="Town C.D."/>
        </authorList>
    </citation>
    <scope>NUCLEOTIDE SEQUENCE</scope>
</reference>
<dbReference type="Pfam" id="PF09425">
    <property type="entry name" value="Jas_motif"/>
    <property type="match status" value="1"/>
</dbReference>
<dbReference type="SMART" id="SM00979">
    <property type="entry name" value="TIFY"/>
    <property type="match status" value="1"/>
</dbReference>
<proteinExistence type="evidence at transcript level"/>
<protein>
    <recommendedName>
        <fullName evidence="2">Protein TIFY</fullName>
    </recommendedName>
    <alternativeName>
        <fullName evidence="2">Jasmonate ZIM domain-containing protein</fullName>
    </alternativeName>
</protein>
<sequence>MNGANVKLPLLGGKPVTAPHSSLPTIGAVAGMSESCLKTSAPSAPLTIFYAGTVNVFDDISAEKAQAIMLLAAGNVLFGASSTAHSGSGSTSTDEFLAAKTTGVPTAPVSIVEPRKAVTAATMLTSAVPQARKASSARFLEKRKERAMNAAPYNNLKKSEECANA</sequence>
<dbReference type="GO" id="GO:0031347">
    <property type="term" value="P:regulation of defense response"/>
    <property type="evidence" value="ECO:0007669"/>
    <property type="project" value="UniProtKB-UniRule"/>
</dbReference>
<evidence type="ECO:0000259" key="3">
    <source>
        <dbReference type="PROSITE" id="PS51320"/>
    </source>
</evidence>
<name>I3SS60_LOTJA</name>
<dbReference type="GO" id="GO:2000022">
    <property type="term" value="P:regulation of jasmonic acid mediated signaling pathway"/>
    <property type="evidence" value="ECO:0007669"/>
    <property type="project" value="UniProtKB-UniRule"/>
</dbReference>
<feature type="domain" description="Tify" evidence="3">
    <location>
        <begin position="39"/>
        <end position="74"/>
    </location>
</feature>
<dbReference type="Pfam" id="PF06200">
    <property type="entry name" value="tify"/>
    <property type="match status" value="1"/>
</dbReference>
<dbReference type="InterPro" id="IPR018467">
    <property type="entry name" value="CCT_CS"/>
</dbReference>
<accession>I3SS60</accession>
<dbReference type="InterPro" id="IPR040390">
    <property type="entry name" value="TIFY/JAZ"/>
</dbReference>
<dbReference type="PANTHER" id="PTHR33077:SF90">
    <property type="entry name" value="PROTEIN TIFY 7"/>
    <property type="match status" value="1"/>
</dbReference>
<dbReference type="EMBL" id="BT143308">
    <property type="protein sequence ID" value="AFK43102.1"/>
    <property type="molecule type" value="mRNA"/>
</dbReference>
<evidence type="ECO:0000313" key="4">
    <source>
        <dbReference type="EMBL" id="AFK43102.1"/>
    </source>
</evidence>
<comment type="domain">
    <text evidence="2">The jas domain is required for interaction with COI1.</text>
</comment>
<dbReference type="GO" id="GO:0005634">
    <property type="term" value="C:nucleus"/>
    <property type="evidence" value="ECO:0007669"/>
    <property type="project" value="UniProtKB-SubCell"/>
</dbReference>
<dbReference type="PROSITE" id="PS51320">
    <property type="entry name" value="TIFY"/>
    <property type="match status" value="1"/>
</dbReference>
<comment type="subcellular location">
    <subcellularLocation>
        <location evidence="2">Nucleus</location>
    </subcellularLocation>
</comment>
<dbReference type="InterPro" id="IPR010399">
    <property type="entry name" value="Tify_dom"/>
</dbReference>
<keyword evidence="2" id="KW-0539">Nucleus</keyword>
<comment type="function">
    <text evidence="2">Repressor of jasmonate responses.</text>
</comment>
<evidence type="ECO:0000256" key="1">
    <source>
        <dbReference type="ARBA" id="ARBA00008614"/>
    </source>
</evidence>